<accession>A0ABQ4BCG2</accession>
<evidence type="ECO:0000313" key="1">
    <source>
        <dbReference type="EMBL" id="GIE68377.1"/>
    </source>
</evidence>
<gene>
    <name evidence="1" type="ORF">Apa02nite_044850</name>
</gene>
<reference evidence="1 2" key="1">
    <citation type="submission" date="2021-01" db="EMBL/GenBank/DDBJ databases">
        <title>Whole genome shotgun sequence of Actinoplanes palleronii NBRC 14916.</title>
        <authorList>
            <person name="Komaki H."/>
            <person name="Tamura T."/>
        </authorList>
    </citation>
    <scope>NUCLEOTIDE SEQUENCE [LARGE SCALE GENOMIC DNA]</scope>
    <source>
        <strain evidence="1 2">NBRC 14916</strain>
    </source>
</reference>
<evidence type="ECO:0008006" key="3">
    <source>
        <dbReference type="Google" id="ProtNLM"/>
    </source>
</evidence>
<dbReference type="Proteomes" id="UP000624709">
    <property type="component" value="Unassembled WGS sequence"/>
</dbReference>
<protein>
    <recommendedName>
        <fullName evidence="3">DUF1800 domain-containing protein</fullName>
    </recommendedName>
</protein>
<sequence>MRRPGERAEASGMMTTTRRTLLAGTAAAAAVTSGIVIGAAPAPAAPAATSPAALLGGDPIAHLLRRATFGAIPRSLAEARKLGVTAWLDRQLDPQRIDDTACAALLKRLPLAHATPAAVRAALPDHSYEGFGQLGRAVIARAAWSERQLFEVVAGFWANHLHVAAPSSGVWDTRGDYDAQVIRKHAFGRFADMLAASARHPAMLTYLDQRFSTKAHPNENYARELMELHTTGLGYDESDVQDAARLLTGLTVSNAGGYVYDAAKHATGPVDILGFRHPNAAADGERTALAFLDHLAKLPATAERLARKLCARFVADEPPAALVTRLAKVYLDHDTAIVPVLRALFTSAEFAAAIGQKVRTPFEDLVATVRTLGLTPEASGVKALDALYNVLVAAGNAPFRWAPPNGFPDVAAIWASPSVFLMRCNLHLNLATGWYPKQLGRPADLLTSLVPAMPATFGAVVDALATRLIGAPLPAAHTAAVLSVAGKSPTSGVDKSLAGHAPYLIALVLDAPSFQLR</sequence>
<evidence type="ECO:0000313" key="2">
    <source>
        <dbReference type="Proteomes" id="UP000624709"/>
    </source>
</evidence>
<name>A0ABQ4BCG2_9ACTN</name>
<dbReference type="InterPro" id="IPR014917">
    <property type="entry name" value="DUF1800"/>
</dbReference>
<keyword evidence="2" id="KW-1185">Reference proteome</keyword>
<dbReference type="PROSITE" id="PS51318">
    <property type="entry name" value="TAT"/>
    <property type="match status" value="1"/>
</dbReference>
<proteinExistence type="predicted"/>
<comment type="caution">
    <text evidence="1">The sequence shown here is derived from an EMBL/GenBank/DDBJ whole genome shotgun (WGS) entry which is preliminary data.</text>
</comment>
<organism evidence="1 2">
    <name type="scientific">Actinoplanes palleronii</name>
    <dbReference type="NCBI Taxonomy" id="113570"/>
    <lineage>
        <taxon>Bacteria</taxon>
        <taxon>Bacillati</taxon>
        <taxon>Actinomycetota</taxon>
        <taxon>Actinomycetes</taxon>
        <taxon>Micromonosporales</taxon>
        <taxon>Micromonosporaceae</taxon>
        <taxon>Actinoplanes</taxon>
    </lineage>
</organism>
<dbReference type="InterPro" id="IPR006311">
    <property type="entry name" value="TAT_signal"/>
</dbReference>
<dbReference type="Pfam" id="PF08811">
    <property type="entry name" value="DUF1800"/>
    <property type="match status" value="1"/>
</dbReference>
<dbReference type="EMBL" id="BOMS01000060">
    <property type="protein sequence ID" value="GIE68377.1"/>
    <property type="molecule type" value="Genomic_DNA"/>
</dbReference>